<feature type="domain" description="Riboflavin kinase" evidence="16">
    <location>
        <begin position="184"/>
        <end position="309"/>
    </location>
</feature>
<comment type="catalytic activity">
    <reaction evidence="13 15">
        <text>riboflavin + ATP = FMN + ADP + H(+)</text>
        <dbReference type="Rhea" id="RHEA:14357"/>
        <dbReference type="ChEBI" id="CHEBI:15378"/>
        <dbReference type="ChEBI" id="CHEBI:30616"/>
        <dbReference type="ChEBI" id="CHEBI:57986"/>
        <dbReference type="ChEBI" id="CHEBI:58210"/>
        <dbReference type="ChEBI" id="CHEBI:456216"/>
        <dbReference type="EC" id="2.7.1.26"/>
    </reaction>
</comment>
<dbReference type="Gene3D" id="3.40.50.620">
    <property type="entry name" value="HUPs"/>
    <property type="match status" value="1"/>
</dbReference>
<dbReference type="SUPFAM" id="SSF82114">
    <property type="entry name" value="Riboflavin kinase-like"/>
    <property type="match status" value="1"/>
</dbReference>
<dbReference type="GO" id="GO:0003919">
    <property type="term" value="F:FMN adenylyltransferase activity"/>
    <property type="evidence" value="ECO:0007669"/>
    <property type="project" value="UniProtKB-UniRule"/>
</dbReference>
<dbReference type="EMBL" id="RCUX01000009">
    <property type="protein sequence ID" value="RLP74749.1"/>
    <property type="molecule type" value="Genomic_DNA"/>
</dbReference>
<keyword evidence="6 15" id="KW-0808">Transferase</keyword>
<evidence type="ECO:0000256" key="1">
    <source>
        <dbReference type="ARBA" id="ARBA00002121"/>
    </source>
</evidence>
<dbReference type="Gene3D" id="2.40.30.30">
    <property type="entry name" value="Riboflavin kinase-like"/>
    <property type="match status" value="1"/>
</dbReference>
<keyword evidence="10 15" id="KW-0274">FAD</keyword>
<dbReference type="RefSeq" id="WP_121649149.1">
    <property type="nucleotide sequence ID" value="NZ_RCUX01000009.1"/>
</dbReference>
<evidence type="ECO:0000256" key="15">
    <source>
        <dbReference type="PIRNR" id="PIRNR004491"/>
    </source>
</evidence>
<dbReference type="PANTHER" id="PTHR22749">
    <property type="entry name" value="RIBOFLAVIN KINASE/FMN ADENYLYLTRANSFERASE"/>
    <property type="match status" value="1"/>
</dbReference>
<dbReference type="UniPathway" id="UPA00276">
    <property type="reaction ID" value="UER00406"/>
</dbReference>
<evidence type="ECO:0000256" key="9">
    <source>
        <dbReference type="ARBA" id="ARBA00022777"/>
    </source>
</evidence>
<keyword evidence="5 15" id="KW-0288">FMN</keyword>
<evidence type="ECO:0000256" key="7">
    <source>
        <dbReference type="ARBA" id="ARBA00022695"/>
    </source>
</evidence>
<dbReference type="PIRSF" id="PIRSF004491">
    <property type="entry name" value="FAD_Synth"/>
    <property type="match status" value="1"/>
</dbReference>
<dbReference type="GO" id="GO:0008531">
    <property type="term" value="F:riboflavin kinase activity"/>
    <property type="evidence" value="ECO:0007669"/>
    <property type="project" value="UniProtKB-UniRule"/>
</dbReference>
<dbReference type="FunFam" id="2.40.30.30:FF:000003">
    <property type="entry name" value="Riboflavin biosynthesis protein"/>
    <property type="match status" value="1"/>
</dbReference>
<keyword evidence="12" id="KW-0511">Multifunctional enzyme</keyword>
<keyword evidence="18" id="KW-1185">Reference proteome</keyword>
<evidence type="ECO:0000256" key="13">
    <source>
        <dbReference type="ARBA" id="ARBA00047880"/>
    </source>
</evidence>
<dbReference type="GO" id="GO:0005524">
    <property type="term" value="F:ATP binding"/>
    <property type="evidence" value="ECO:0007669"/>
    <property type="project" value="UniProtKB-UniRule"/>
</dbReference>
<dbReference type="Pfam" id="PF06574">
    <property type="entry name" value="FAD_syn"/>
    <property type="match status" value="1"/>
</dbReference>
<dbReference type="NCBIfam" id="TIGR00083">
    <property type="entry name" value="ribF"/>
    <property type="match status" value="1"/>
</dbReference>
<dbReference type="SUPFAM" id="SSF52374">
    <property type="entry name" value="Nucleotidylyl transferase"/>
    <property type="match status" value="1"/>
</dbReference>
<keyword evidence="9 15" id="KW-0418">Kinase</keyword>
<proteinExistence type="inferred from homology"/>
<dbReference type="PANTHER" id="PTHR22749:SF6">
    <property type="entry name" value="RIBOFLAVIN KINASE"/>
    <property type="match status" value="1"/>
</dbReference>
<dbReference type="EC" id="2.7.1.26" evidence="15"/>
<dbReference type="NCBIfam" id="NF004160">
    <property type="entry name" value="PRK05627.1-3"/>
    <property type="match status" value="1"/>
</dbReference>
<comment type="function">
    <text evidence="1">Catalyzes the phosphorylation of riboflavin to FMN followed by the adenylation of FMN to FAD.</text>
</comment>
<gene>
    <name evidence="17" type="ORF">D9V32_11965</name>
</gene>
<comment type="similarity">
    <text evidence="15">Belongs to the ribF family.</text>
</comment>
<evidence type="ECO:0000256" key="6">
    <source>
        <dbReference type="ARBA" id="ARBA00022679"/>
    </source>
</evidence>
<sequence>MKVFRDLTEVPLDFGPSAVTIGKFDGVHAGHRGVIEGLRGIAAERGLRSVVVTFDRHPLHVIAPGKAPVALTGIEKKLDLLAETGIDAVLVLTFDRLLSALEPESFVRSILCATLDAKVVLVGDDFRYGHRGAGTVETLTAQGRVEGFEVVAIDDVMPCEGRRASSTWIRELLADGRVDAAADLLGHNASVRGTVVHGAKRGRELGFPTANLSPESTGYIPADGVYAGWLHSEGERYPAAISVGNNPTFDGVPQKQVEAFLLDQDIDLYDREVEVCFVERVRGMVAYAGIDPLIAQMHDDVVRVREILNVPAP</sequence>
<evidence type="ECO:0000256" key="4">
    <source>
        <dbReference type="ARBA" id="ARBA00022630"/>
    </source>
</evidence>
<evidence type="ECO:0000313" key="17">
    <source>
        <dbReference type="EMBL" id="RLP74749.1"/>
    </source>
</evidence>
<comment type="catalytic activity">
    <reaction evidence="14 15">
        <text>FMN + ATP + H(+) = FAD + diphosphate</text>
        <dbReference type="Rhea" id="RHEA:17237"/>
        <dbReference type="ChEBI" id="CHEBI:15378"/>
        <dbReference type="ChEBI" id="CHEBI:30616"/>
        <dbReference type="ChEBI" id="CHEBI:33019"/>
        <dbReference type="ChEBI" id="CHEBI:57692"/>
        <dbReference type="ChEBI" id="CHEBI:58210"/>
        <dbReference type="EC" id="2.7.7.2"/>
    </reaction>
</comment>
<evidence type="ECO:0000256" key="2">
    <source>
        <dbReference type="ARBA" id="ARBA00004726"/>
    </source>
</evidence>
<accession>A0A3L7A3B4</accession>
<dbReference type="Pfam" id="PF01687">
    <property type="entry name" value="Flavokinase"/>
    <property type="match status" value="1"/>
</dbReference>
<dbReference type="InterPro" id="IPR023465">
    <property type="entry name" value="Riboflavin_kinase_dom_sf"/>
</dbReference>
<keyword evidence="8 15" id="KW-0547">Nucleotide-binding</keyword>
<dbReference type="SMART" id="SM00904">
    <property type="entry name" value="Flavokinase"/>
    <property type="match status" value="1"/>
</dbReference>
<evidence type="ECO:0000256" key="11">
    <source>
        <dbReference type="ARBA" id="ARBA00022840"/>
    </source>
</evidence>
<keyword evidence="7 15" id="KW-0548">Nucleotidyltransferase</keyword>
<dbReference type="InterPro" id="IPR014729">
    <property type="entry name" value="Rossmann-like_a/b/a_fold"/>
</dbReference>
<dbReference type="FunFam" id="3.40.50.620:FF:000021">
    <property type="entry name" value="Riboflavin biosynthesis protein"/>
    <property type="match status" value="1"/>
</dbReference>
<dbReference type="GO" id="GO:0009398">
    <property type="term" value="P:FMN biosynthetic process"/>
    <property type="evidence" value="ECO:0007669"/>
    <property type="project" value="UniProtKB-UniRule"/>
</dbReference>
<evidence type="ECO:0000256" key="10">
    <source>
        <dbReference type="ARBA" id="ARBA00022827"/>
    </source>
</evidence>
<dbReference type="InterPro" id="IPR002606">
    <property type="entry name" value="Riboflavin_kinase_bac"/>
</dbReference>
<dbReference type="GO" id="GO:0009231">
    <property type="term" value="P:riboflavin biosynthetic process"/>
    <property type="evidence" value="ECO:0007669"/>
    <property type="project" value="InterPro"/>
</dbReference>
<dbReference type="CDD" id="cd02064">
    <property type="entry name" value="FAD_synthetase_N"/>
    <property type="match status" value="1"/>
</dbReference>
<organism evidence="17 18">
    <name type="scientific">Mycetocola tolaasinivorans</name>
    <dbReference type="NCBI Taxonomy" id="76635"/>
    <lineage>
        <taxon>Bacteria</taxon>
        <taxon>Bacillati</taxon>
        <taxon>Actinomycetota</taxon>
        <taxon>Actinomycetes</taxon>
        <taxon>Micrococcales</taxon>
        <taxon>Microbacteriaceae</taxon>
        <taxon>Mycetocola</taxon>
    </lineage>
</organism>
<evidence type="ECO:0000256" key="3">
    <source>
        <dbReference type="ARBA" id="ARBA00005201"/>
    </source>
</evidence>
<dbReference type="Proteomes" id="UP000272503">
    <property type="component" value="Unassembled WGS sequence"/>
</dbReference>
<evidence type="ECO:0000256" key="12">
    <source>
        <dbReference type="ARBA" id="ARBA00023268"/>
    </source>
</evidence>
<name>A0A3L7A3B4_9MICO</name>
<dbReference type="InterPro" id="IPR015865">
    <property type="entry name" value="Riboflavin_kinase_bac/euk"/>
</dbReference>
<protein>
    <recommendedName>
        <fullName evidence="15">Riboflavin biosynthesis protein</fullName>
    </recommendedName>
    <domain>
        <recommendedName>
            <fullName evidence="15">Riboflavin kinase</fullName>
            <ecNumber evidence="15">2.7.1.26</ecNumber>
        </recommendedName>
        <alternativeName>
            <fullName evidence="15">Flavokinase</fullName>
        </alternativeName>
    </domain>
    <domain>
        <recommendedName>
            <fullName evidence="15">FMN adenylyltransferase</fullName>
            <ecNumber evidence="15">2.7.7.2</ecNumber>
        </recommendedName>
        <alternativeName>
            <fullName evidence="15">FAD pyrophosphorylase</fullName>
        </alternativeName>
        <alternativeName>
            <fullName evidence="15">FAD synthase</fullName>
        </alternativeName>
    </domain>
</protein>
<keyword evidence="4 15" id="KW-0285">Flavoprotein</keyword>
<evidence type="ECO:0000259" key="16">
    <source>
        <dbReference type="SMART" id="SM00904"/>
    </source>
</evidence>
<comment type="pathway">
    <text evidence="2 15">Cofactor biosynthesis; FAD biosynthesis; FAD from FMN: step 1/1.</text>
</comment>
<dbReference type="OrthoDB" id="9803667at2"/>
<evidence type="ECO:0000256" key="8">
    <source>
        <dbReference type="ARBA" id="ARBA00022741"/>
    </source>
</evidence>
<comment type="caution">
    <text evidence="17">The sequence shown here is derived from an EMBL/GenBank/DDBJ whole genome shotgun (WGS) entry which is preliminary data.</text>
</comment>
<dbReference type="InterPro" id="IPR023468">
    <property type="entry name" value="Riboflavin_kinase"/>
</dbReference>
<evidence type="ECO:0000256" key="5">
    <source>
        <dbReference type="ARBA" id="ARBA00022643"/>
    </source>
</evidence>
<comment type="pathway">
    <text evidence="3 15">Cofactor biosynthesis; FMN biosynthesis; FMN from riboflavin (ATP route): step 1/1.</text>
</comment>
<dbReference type="AlphaFoldDB" id="A0A3L7A3B4"/>
<dbReference type="GO" id="GO:0006747">
    <property type="term" value="P:FAD biosynthetic process"/>
    <property type="evidence" value="ECO:0007669"/>
    <property type="project" value="UniProtKB-UniRule"/>
</dbReference>
<evidence type="ECO:0000313" key="18">
    <source>
        <dbReference type="Proteomes" id="UP000272503"/>
    </source>
</evidence>
<evidence type="ECO:0000256" key="14">
    <source>
        <dbReference type="ARBA" id="ARBA00049494"/>
    </source>
</evidence>
<dbReference type="EC" id="2.7.7.2" evidence="15"/>
<reference evidence="17 18" key="1">
    <citation type="submission" date="2018-10" db="EMBL/GenBank/DDBJ databases">
        <authorList>
            <person name="Li J."/>
        </authorList>
    </citation>
    <scope>NUCLEOTIDE SEQUENCE [LARGE SCALE GENOMIC DNA]</scope>
    <source>
        <strain evidence="17 18">IF 016277</strain>
    </source>
</reference>
<dbReference type="UniPathway" id="UPA00277">
    <property type="reaction ID" value="UER00407"/>
</dbReference>
<dbReference type="InterPro" id="IPR015864">
    <property type="entry name" value="FAD_synthase"/>
</dbReference>
<keyword evidence="11 15" id="KW-0067">ATP-binding</keyword>